<comment type="caution">
    <text evidence="1">The sequence shown here is derived from an EMBL/GenBank/DDBJ whole genome shotgun (WGS) entry which is preliminary data.</text>
</comment>
<keyword evidence="2" id="KW-1185">Reference proteome</keyword>
<dbReference type="InterPro" id="IPR010680">
    <property type="entry name" value="TraH_2"/>
</dbReference>
<dbReference type="Pfam" id="PF06871">
    <property type="entry name" value="TraH_2"/>
    <property type="match status" value="1"/>
</dbReference>
<organism evidence="1 2">
    <name type="scientific">Brucella grignonensis</name>
    <dbReference type="NCBI Taxonomy" id="94627"/>
    <lineage>
        <taxon>Bacteria</taxon>
        <taxon>Pseudomonadati</taxon>
        <taxon>Pseudomonadota</taxon>
        <taxon>Alphaproteobacteria</taxon>
        <taxon>Hyphomicrobiales</taxon>
        <taxon>Brucellaceae</taxon>
        <taxon>Brucella/Ochrobactrum group</taxon>
        <taxon>Brucella</taxon>
    </lineage>
</organism>
<accession>A0A256G8G6</accession>
<sequence>MFDVAFLEYCADPGVKIEIVERFIAAVGNENPLAVSITSGNRVILPEPPKTAEDAVRLAQRFVGTATVRAGVANFPVGVGTSDVSQIDAGLFNACQNISTGTALFGKVYR</sequence>
<proteinExistence type="predicted"/>
<reference evidence="1 2" key="1">
    <citation type="submission" date="2017-07" db="EMBL/GenBank/DDBJ databases">
        <title>Phylogenetic study on the rhizospheric bacterium Ochrobactrum sp. A44.</title>
        <authorList>
            <person name="Krzyzanowska D.M."/>
            <person name="Ossowicki A."/>
            <person name="Rajewska M."/>
            <person name="Maciag T."/>
            <person name="Kaczynski Z."/>
            <person name="Czerwicka M."/>
            <person name="Jafra S."/>
        </authorList>
    </citation>
    <scope>NUCLEOTIDE SEQUENCE [LARGE SCALE GENOMIC DNA]</scope>
    <source>
        <strain evidence="1 2">OgA9a</strain>
    </source>
</reference>
<gene>
    <name evidence="1" type="ORF">CEV33_4686</name>
</gene>
<dbReference type="AlphaFoldDB" id="A0A256G8G6"/>
<evidence type="ECO:0000313" key="1">
    <source>
        <dbReference type="EMBL" id="OYR23369.1"/>
    </source>
</evidence>
<name>A0A256G8G6_9HYPH</name>
<evidence type="ECO:0000313" key="2">
    <source>
        <dbReference type="Proteomes" id="UP000216478"/>
    </source>
</evidence>
<protein>
    <submittedName>
        <fullName evidence="1">TraH_2 family protein</fullName>
    </submittedName>
</protein>
<dbReference type="Proteomes" id="UP000216478">
    <property type="component" value="Unassembled WGS sequence"/>
</dbReference>
<dbReference type="EMBL" id="NNRL01000058">
    <property type="protein sequence ID" value="OYR23369.1"/>
    <property type="molecule type" value="Genomic_DNA"/>
</dbReference>
<feature type="non-terminal residue" evidence="1">
    <location>
        <position position="110"/>
    </location>
</feature>